<evidence type="ECO:0000313" key="1">
    <source>
        <dbReference type="EMBL" id="KAH3753116.1"/>
    </source>
</evidence>
<proteinExistence type="predicted"/>
<reference evidence="1" key="1">
    <citation type="journal article" date="2019" name="bioRxiv">
        <title>The Genome of the Zebra Mussel, Dreissena polymorpha: A Resource for Invasive Species Research.</title>
        <authorList>
            <person name="McCartney M.A."/>
            <person name="Auch B."/>
            <person name="Kono T."/>
            <person name="Mallez S."/>
            <person name="Zhang Y."/>
            <person name="Obille A."/>
            <person name="Becker A."/>
            <person name="Abrahante J.E."/>
            <person name="Garbe J."/>
            <person name="Badalamenti J.P."/>
            <person name="Herman A."/>
            <person name="Mangelson H."/>
            <person name="Liachko I."/>
            <person name="Sullivan S."/>
            <person name="Sone E.D."/>
            <person name="Koren S."/>
            <person name="Silverstein K.A.T."/>
            <person name="Beckman K.B."/>
            <person name="Gohl D.M."/>
        </authorList>
    </citation>
    <scope>NUCLEOTIDE SEQUENCE</scope>
    <source>
        <strain evidence="1">Duluth1</strain>
        <tissue evidence="1">Whole animal</tissue>
    </source>
</reference>
<reference evidence="1" key="2">
    <citation type="submission" date="2020-11" db="EMBL/GenBank/DDBJ databases">
        <authorList>
            <person name="McCartney M.A."/>
            <person name="Auch B."/>
            <person name="Kono T."/>
            <person name="Mallez S."/>
            <person name="Becker A."/>
            <person name="Gohl D.M."/>
            <person name="Silverstein K.A.T."/>
            <person name="Koren S."/>
            <person name="Bechman K.B."/>
            <person name="Herman A."/>
            <person name="Abrahante J.E."/>
            <person name="Garbe J."/>
        </authorList>
    </citation>
    <scope>NUCLEOTIDE SEQUENCE</scope>
    <source>
        <strain evidence="1">Duluth1</strain>
        <tissue evidence="1">Whole animal</tissue>
    </source>
</reference>
<dbReference type="EMBL" id="JAIWYP010000010">
    <property type="protein sequence ID" value="KAH3753116.1"/>
    <property type="molecule type" value="Genomic_DNA"/>
</dbReference>
<dbReference type="Proteomes" id="UP000828390">
    <property type="component" value="Unassembled WGS sequence"/>
</dbReference>
<protein>
    <submittedName>
        <fullName evidence="1">Uncharacterized protein</fullName>
    </submittedName>
</protein>
<gene>
    <name evidence="1" type="ORF">DPMN_187746</name>
</gene>
<accession>A0A9D4I7U1</accession>
<keyword evidence="2" id="KW-1185">Reference proteome</keyword>
<sequence length="1377" mass="153530">MSNIEILVINGSNELFEIFRDTSIGILDLRTADCVSLISEILPTLIKLENLLLWGTFMGRCDLRMPSSLNCISLQTGECSSKWLCSLLIKLCALDHHIECDLWNFVLQSHEEDCDSDSKIHECDLRSELLAYDMSNIKILVKNGSNELFEIFRDTSIGILDLRTADCVSLTSDILPTLNKLETLYLWGTFMGRCDLQMPSSLKRISLQTGECSSEWLCSLLIKLSALGHLVKCELYNSVVQSHEDDCDADSYIHGSDLRSKLLACDMSNIEIFVDSGSKELFEIFRDTSIGILYLITADCVSLTSDILPTLIKLEKLYLCGTFMGRCDLQMPSSLNCISLLTGECTSEWLCSLLIKLCALDHHIKCALGNFVVQSRGEDSDADSNKHGSDLRSKLLACDMSNIEILVTSGSKELFAIFRDTSIGILDLRTADCVSLISEILPTLIKLENLLLWGTFMGRCDLRMPSSLNCIRLVSGECTSEWLCSLLIKLCALDHHIECELWNFVVQSRGEDSDADSNKHGSDLRSKLLACDMSNIEISVYSGSKELFEIFRDTSIGMLDLRTADCVSLTSDILPTLNKLEKLDLWGTFMGQCDLQMPSSLNCISLQTGECTSEWLCSLLIKLCASDHHIKCELWNFVVQSRGADSDADSNIHECDPRSKLLACDMSNIEISVKNGSNELFEIFRDTSIGILSLRTADCVSLTSEILPTLIKLEKLYLRGIFVSQCDLQLPASLDCISFQTGECSSELLCSLLIKLSALGHLVKCELWNCVVQSRGEDNGADLDKHGSYIRSKLLSCDLSNFQILVKHGSNELFEIFRDTSIGILDLITADWVSLTSDILPTLIKLEKLYLRGTFMGRCDLKMPSSLKCIRLVSGECTSEWLCSLLINLCALDHHIKCELWNFVVQSRGEDSDADSNKHGSDLRSKLLACDMSNIEIIVKNGSKELFEIFRDTSIGILDLRTADCVSLTSEILPTLSKLKKLLLWGIFVSQCDLQLPASLDCISFQAGECSSEWLCSLLIKLSALGHLVKCELWNCVVQSRGEDNGADLDKHGTDIRSKLLSCDLSNFQILVKHGSNELFEIFRDTSIGVLDLKTADCVSLTSEILPTLNKLETLYIWGTFMGRCDLQMPSSLKRISFQNCECSSKWLSSLLIKLSALGHLVKCELFNFVLQSHEDDCDADSNIHECDLRSKLLACDMSNIEILVKNGSNELFEIFRDTSIGMLDLRTADCVSLTSDILPTLNKLEKLDLWGTFMGRCDLQMPSSLNCISLQTGECTSEWLCSLLIKLCALDHHIKCELWNFVVQSRGEDSDADSNIHECDLRSKLLACDMSNIEISVKNGSNELFEIFRDTSIGILDLRTADCVSLTSDILPTLIK</sequence>
<comment type="caution">
    <text evidence="1">The sequence shown here is derived from an EMBL/GenBank/DDBJ whole genome shotgun (WGS) entry which is preliminary data.</text>
</comment>
<organism evidence="1 2">
    <name type="scientific">Dreissena polymorpha</name>
    <name type="common">Zebra mussel</name>
    <name type="synonym">Mytilus polymorpha</name>
    <dbReference type="NCBI Taxonomy" id="45954"/>
    <lineage>
        <taxon>Eukaryota</taxon>
        <taxon>Metazoa</taxon>
        <taxon>Spiralia</taxon>
        <taxon>Lophotrochozoa</taxon>
        <taxon>Mollusca</taxon>
        <taxon>Bivalvia</taxon>
        <taxon>Autobranchia</taxon>
        <taxon>Heteroconchia</taxon>
        <taxon>Euheterodonta</taxon>
        <taxon>Imparidentia</taxon>
        <taxon>Neoheterodontei</taxon>
        <taxon>Myida</taxon>
        <taxon>Dreissenoidea</taxon>
        <taxon>Dreissenidae</taxon>
        <taxon>Dreissena</taxon>
    </lineage>
</organism>
<name>A0A9D4I7U1_DREPO</name>
<evidence type="ECO:0000313" key="2">
    <source>
        <dbReference type="Proteomes" id="UP000828390"/>
    </source>
</evidence>